<protein>
    <recommendedName>
        <fullName evidence="4">ATP synthase protein I</fullName>
    </recommendedName>
</protein>
<dbReference type="RefSeq" id="WP_146827969.1">
    <property type="nucleotide sequence ID" value="NZ_BAAAYQ010000005.1"/>
</dbReference>
<keyword evidence="1" id="KW-0472">Membrane</keyword>
<feature type="transmembrane region" description="Helical" evidence="1">
    <location>
        <begin position="100"/>
        <end position="117"/>
    </location>
</feature>
<evidence type="ECO:0000256" key="1">
    <source>
        <dbReference type="SAM" id="Phobius"/>
    </source>
</evidence>
<comment type="caution">
    <text evidence="2">The sequence shown here is derived from an EMBL/GenBank/DDBJ whole genome shotgun (WGS) entry which is preliminary data.</text>
</comment>
<dbReference type="OrthoDB" id="3748572at2"/>
<keyword evidence="1" id="KW-0812">Transmembrane</keyword>
<gene>
    <name evidence="2" type="ORF">AFL01nite_24280</name>
</gene>
<keyword evidence="3" id="KW-1185">Reference proteome</keyword>
<feature type="transmembrane region" description="Helical" evidence="1">
    <location>
        <begin position="32"/>
        <end position="52"/>
    </location>
</feature>
<feature type="transmembrane region" description="Helical" evidence="1">
    <location>
        <begin position="64"/>
        <end position="88"/>
    </location>
</feature>
<evidence type="ECO:0000313" key="3">
    <source>
        <dbReference type="Proteomes" id="UP000321769"/>
    </source>
</evidence>
<dbReference type="PROSITE" id="PS51257">
    <property type="entry name" value="PROKAR_LIPOPROTEIN"/>
    <property type="match status" value="1"/>
</dbReference>
<evidence type="ECO:0000313" key="2">
    <source>
        <dbReference type="EMBL" id="GEO90101.1"/>
    </source>
</evidence>
<reference evidence="2 3" key="1">
    <citation type="submission" date="2019-07" db="EMBL/GenBank/DDBJ databases">
        <title>Whole genome shotgun sequence of Aeromicrobium flavum NBRC 107625.</title>
        <authorList>
            <person name="Hosoyama A."/>
            <person name="Uohara A."/>
            <person name="Ohji S."/>
            <person name="Ichikawa N."/>
        </authorList>
    </citation>
    <scope>NUCLEOTIDE SEQUENCE [LARGE SCALE GENOMIC DNA]</scope>
    <source>
        <strain evidence="2 3">NBRC 107625</strain>
    </source>
</reference>
<name>A0A512HXC6_9ACTN</name>
<sequence length="143" mass="14592">MSPRRLTPWAAAVTIGACALVAALVVGSEGLLGALVGGAIVAIFFGATPAVLGPVAKQTPGLSLLFAMIFFVTKVVALLVLFVVLQGAAGVDGAIDAESVSVTVIATTLVWLAVRVFDSTRERTPMYDLPDASAGDSEDPPRP</sequence>
<accession>A0A512HXC6</accession>
<dbReference type="Proteomes" id="UP000321769">
    <property type="component" value="Unassembled WGS sequence"/>
</dbReference>
<dbReference type="AlphaFoldDB" id="A0A512HXC6"/>
<proteinExistence type="predicted"/>
<feature type="transmembrane region" description="Helical" evidence="1">
    <location>
        <begin position="7"/>
        <end position="26"/>
    </location>
</feature>
<keyword evidence="1" id="KW-1133">Transmembrane helix</keyword>
<dbReference type="EMBL" id="BJZQ01000014">
    <property type="protein sequence ID" value="GEO90101.1"/>
    <property type="molecule type" value="Genomic_DNA"/>
</dbReference>
<organism evidence="2 3">
    <name type="scientific">Aeromicrobium flavum</name>
    <dbReference type="NCBI Taxonomy" id="416568"/>
    <lineage>
        <taxon>Bacteria</taxon>
        <taxon>Bacillati</taxon>
        <taxon>Actinomycetota</taxon>
        <taxon>Actinomycetes</taxon>
        <taxon>Propionibacteriales</taxon>
        <taxon>Nocardioidaceae</taxon>
        <taxon>Aeromicrobium</taxon>
    </lineage>
</organism>
<evidence type="ECO:0008006" key="4">
    <source>
        <dbReference type="Google" id="ProtNLM"/>
    </source>
</evidence>